<proteinExistence type="predicted"/>
<reference evidence="1 2" key="1">
    <citation type="submission" date="2022-03" db="EMBL/GenBank/DDBJ databases">
        <authorList>
            <person name="He Y."/>
        </authorList>
    </citation>
    <scope>NUCLEOTIDE SEQUENCE [LARGE SCALE GENOMIC DNA]</scope>
    <source>
        <strain evidence="1 2">TK19116</strain>
    </source>
</reference>
<protein>
    <submittedName>
        <fullName evidence="1">ROK family transcriptional regulator</fullName>
    </submittedName>
</protein>
<dbReference type="PANTHER" id="PTHR18964:SF169">
    <property type="entry name" value="N-ACETYLMANNOSAMINE KINASE"/>
    <property type="match status" value="1"/>
</dbReference>
<dbReference type="InterPro" id="IPR036390">
    <property type="entry name" value="WH_DNA-bd_sf"/>
</dbReference>
<comment type="caution">
    <text evidence="1">The sequence shown here is derived from an EMBL/GenBank/DDBJ whole genome shotgun (WGS) entry which is preliminary data.</text>
</comment>
<evidence type="ECO:0000313" key="1">
    <source>
        <dbReference type="EMBL" id="MCQ0971806.1"/>
    </source>
</evidence>
<dbReference type="SUPFAM" id="SSF53067">
    <property type="entry name" value="Actin-like ATPase domain"/>
    <property type="match status" value="1"/>
</dbReference>
<keyword evidence="2" id="KW-1185">Reference proteome</keyword>
<dbReference type="Pfam" id="PF00480">
    <property type="entry name" value="ROK"/>
    <property type="match status" value="1"/>
</dbReference>
<organism evidence="1 2">
    <name type="scientific">Paracoccus albicereus</name>
    <dbReference type="NCBI Taxonomy" id="2922394"/>
    <lineage>
        <taxon>Bacteria</taxon>
        <taxon>Pseudomonadati</taxon>
        <taxon>Pseudomonadota</taxon>
        <taxon>Alphaproteobacteria</taxon>
        <taxon>Rhodobacterales</taxon>
        <taxon>Paracoccaceae</taxon>
        <taxon>Paracoccus</taxon>
    </lineage>
</organism>
<dbReference type="InterPro" id="IPR000600">
    <property type="entry name" value="ROK"/>
</dbReference>
<dbReference type="InterPro" id="IPR043129">
    <property type="entry name" value="ATPase_NBD"/>
</dbReference>
<dbReference type="EMBL" id="JAKZEU010000006">
    <property type="protein sequence ID" value="MCQ0971806.1"/>
    <property type="molecule type" value="Genomic_DNA"/>
</dbReference>
<dbReference type="RefSeq" id="WP_255330814.1">
    <property type="nucleotide sequence ID" value="NZ_JAKZEU010000006.1"/>
</dbReference>
<dbReference type="Proteomes" id="UP001203945">
    <property type="component" value="Unassembled WGS sequence"/>
</dbReference>
<dbReference type="Gene3D" id="3.30.420.40">
    <property type="match status" value="2"/>
</dbReference>
<dbReference type="PANTHER" id="PTHR18964">
    <property type="entry name" value="ROK (REPRESSOR, ORF, KINASE) FAMILY"/>
    <property type="match status" value="1"/>
</dbReference>
<gene>
    <name evidence="1" type="ORF">MLD63_15395</name>
</gene>
<name>A0ABT1MY57_9RHOB</name>
<dbReference type="Gene3D" id="1.10.10.10">
    <property type="entry name" value="Winged helix-like DNA-binding domain superfamily/Winged helix DNA-binding domain"/>
    <property type="match status" value="1"/>
</dbReference>
<dbReference type="SUPFAM" id="SSF46785">
    <property type="entry name" value="Winged helix' DNA-binding domain"/>
    <property type="match status" value="1"/>
</dbReference>
<sequence>MILPELSHNERLLLSMIRKEPLPRMALARLMGLSAQALTNISRRLIDLGLLTEGEAVRGKVGQPRTPLAPAPDGALFLGLKLGRRLMELALIDFAGRIRVHRQEVQPHPEPDRIIAFARHGFESITAGLPDGLRDRIAGLGIAAPFRLWDWGREFAGWRDRDICAELAAELPFPVLLENDASSACAGELVFGRSDLPADFLYLYVAHYAGGGLVLDDRLRLGPKRNAGAAGSMPLPGGGQLLDVASVDTLESTLGRALPPDDSGWDVPSTLLDAWISDAGKALAFAGFAATTICDLDAVVIDGAVPTAIRSRIVAATQNAMADLPQAGVDPPAIVEGSLGRSARILGAAALPLAQGFLPEG</sequence>
<evidence type="ECO:0000313" key="2">
    <source>
        <dbReference type="Proteomes" id="UP001203945"/>
    </source>
</evidence>
<dbReference type="CDD" id="cd23763">
    <property type="entry name" value="ASKHA_ATPase_ROK"/>
    <property type="match status" value="1"/>
</dbReference>
<accession>A0ABT1MY57</accession>
<dbReference type="InterPro" id="IPR036388">
    <property type="entry name" value="WH-like_DNA-bd_sf"/>
</dbReference>